<comment type="caution">
    <text evidence="7">The sequence shown here is derived from an EMBL/GenBank/DDBJ whole genome shotgun (WGS) entry which is preliminary data.</text>
</comment>
<dbReference type="Proteomes" id="UP000542210">
    <property type="component" value="Unassembled WGS sequence"/>
</dbReference>
<proteinExistence type="predicted"/>
<keyword evidence="8" id="KW-1185">Reference proteome</keyword>
<organism evidence="7 8">
    <name type="scientific">Sphaerisporangium siamense</name>
    <dbReference type="NCBI Taxonomy" id="795645"/>
    <lineage>
        <taxon>Bacteria</taxon>
        <taxon>Bacillati</taxon>
        <taxon>Actinomycetota</taxon>
        <taxon>Actinomycetes</taxon>
        <taxon>Streptosporangiales</taxon>
        <taxon>Streptosporangiaceae</taxon>
        <taxon>Sphaerisporangium</taxon>
    </lineage>
</organism>
<dbReference type="SMART" id="SM00885">
    <property type="entry name" value="D5_N"/>
    <property type="match status" value="1"/>
</dbReference>
<dbReference type="Pfam" id="PF03288">
    <property type="entry name" value="Pox_D5"/>
    <property type="match status" value="1"/>
</dbReference>
<keyword evidence="2" id="KW-0378">Hydrolase</keyword>
<dbReference type="InterPro" id="IPR006500">
    <property type="entry name" value="Helicase_put_C_phage/plasmid"/>
</dbReference>
<evidence type="ECO:0000256" key="3">
    <source>
        <dbReference type="ARBA" id="ARBA00022806"/>
    </source>
</evidence>
<evidence type="ECO:0000313" key="8">
    <source>
        <dbReference type="Proteomes" id="UP000542210"/>
    </source>
</evidence>
<dbReference type="PANTHER" id="PTHR35372:SF2">
    <property type="entry name" value="SF3 HELICASE DOMAIN-CONTAINING PROTEIN"/>
    <property type="match status" value="1"/>
</dbReference>
<evidence type="ECO:0000256" key="2">
    <source>
        <dbReference type="ARBA" id="ARBA00022801"/>
    </source>
</evidence>
<dbReference type="Pfam" id="PF19263">
    <property type="entry name" value="DUF5906"/>
    <property type="match status" value="1"/>
</dbReference>
<protein>
    <submittedName>
        <fullName evidence="7">P4 family phage/plasmid primase-like protein</fullName>
    </submittedName>
</protein>
<evidence type="ECO:0000256" key="5">
    <source>
        <dbReference type="SAM" id="MobiDB-lite"/>
    </source>
</evidence>
<evidence type="ECO:0000256" key="4">
    <source>
        <dbReference type="ARBA" id="ARBA00022840"/>
    </source>
</evidence>
<dbReference type="InterPro" id="IPR027417">
    <property type="entry name" value="P-loop_NTPase"/>
</dbReference>
<evidence type="ECO:0000259" key="6">
    <source>
        <dbReference type="PROSITE" id="PS51206"/>
    </source>
</evidence>
<sequence>MSATVLIDDVPWPDAPCESGESGRQGSRGERGDVSDSVLAELAAEDVLRGRWRWCIGLGWLEWDTRRWGARDDVIVCEVVRNWLADQFNQKIGQAGPNLNPKRLQELQTLLSAAKVRNVTGLARGIEGIATIAEQLDADPDLLNTPSGVVNLRTGDLLRHDPELLMTKMTRGSYRPGFTHADWDKAIEALPEPERVWFQTRAGQAVTGYTNPDGILVLMQGGGENGKSLLSTDGVVPALGDYADVASDKLLATTNEHSEERASLRGQRFLVSEEMTEGRALNITAIKRIMDVGEIKARHVYKSNMTFKATHSLFATTNYLPVVNETDHGTWRRLALLVFPYTFRKPGEECRRADERHGDPRLKARIKANRSGQYDAIVTWVVEGAKRWHANPDTALAVTTKVAADTRAWRADADRILGFWDNCLVPDPGACVLSTDLLAVFNEWLSSNGHNAWPKELFHPRFKSHTETNRHGVEEKRTTSPVGLVRHGLDRFNTAPIPKRPVVYVGVRYRTDDEPDQDE</sequence>
<dbReference type="NCBIfam" id="TIGR01613">
    <property type="entry name" value="primase_Cterm"/>
    <property type="match status" value="1"/>
</dbReference>
<dbReference type="InterPro" id="IPR014818">
    <property type="entry name" value="Phage/plasmid_primase_P4_C"/>
</dbReference>
<dbReference type="InterPro" id="IPR014015">
    <property type="entry name" value="Helicase_SF3_DNA-vir"/>
</dbReference>
<dbReference type="GO" id="GO:0016787">
    <property type="term" value="F:hydrolase activity"/>
    <property type="evidence" value="ECO:0007669"/>
    <property type="project" value="UniProtKB-KW"/>
</dbReference>
<dbReference type="PANTHER" id="PTHR35372">
    <property type="entry name" value="ATP BINDING PROTEIN-RELATED"/>
    <property type="match status" value="1"/>
</dbReference>
<name>A0A7W7G893_9ACTN</name>
<dbReference type="GO" id="GO:0004386">
    <property type="term" value="F:helicase activity"/>
    <property type="evidence" value="ECO:0007669"/>
    <property type="project" value="UniProtKB-KW"/>
</dbReference>
<feature type="region of interest" description="Disordered" evidence="5">
    <location>
        <begin position="1"/>
        <end position="32"/>
    </location>
</feature>
<keyword evidence="1" id="KW-0547">Nucleotide-binding</keyword>
<feature type="domain" description="SF3 helicase" evidence="6">
    <location>
        <begin position="193"/>
        <end position="354"/>
    </location>
</feature>
<gene>
    <name evidence="7" type="ORF">BJ982_000868</name>
</gene>
<reference evidence="7 8" key="1">
    <citation type="submission" date="2020-08" db="EMBL/GenBank/DDBJ databases">
        <title>Sequencing the genomes of 1000 actinobacteria strains.</title>
        <authorList>
            <person name="Klenk H.-P."/>
        </authorList>
    </citation>
    <scope>NUCLEOTIDE SEQUENCE [LARGE SCALE GENOMIC DNA]</scope>
    <source>
        <strain evidence="7 8">DSM 45784</strain>
    </source>
</reference>
<evidence type="ECO:0000313" key="7">
    <source>
        <dbReference type="EMBL" id="MBB4699324.1"/>
    </source>
</evidence>
<dbReference type="EMBL" id="JACHND010000001">
    <property type="protein sequence ID" value="MBB4699324.1"/>
    <property type="molecule type" value="Genomic_DNA"/>
</dbReference>
<evidence type="ECO:0000256" key="1">
    <source>
        <dbReference type="ARBA" id="ARBA00022741"/>
    </source>
</evidence>
<dbReference type="InterPro" id="IPR045455">
    <property type="entry name" value="NrS-1_pol-like_helicase"/>
</dbReference>
<dbReference type="RefSeq" id="WP_184876772.1">
    <property type="nucleotide sequence ID" value="NZ_JACHND010000001.1"/>
</dbReference>
<keyword evidence="4" id="KW-0067">ATP-binding</keyword>
<keyword evidence="3" id="KW-0347">Helicase</keyword>
<dbReference type="GO" id="GO:0005524">
    <property type="term" value="F:ATP binding"/>
    <property type="evidence" value="ECO:0007669"/>
    <property type="project" value="UniProtKB-KW"/>
</dbReference>
<dbReference type="PROSITE" id="PS51206">
    <property type="entry name" value="SF3_HELICASE_1"/>
    <property type="match status" value="1"/>
</dbReference>
<dbReference type="Gene3D" id="3.40.50.300">
    <property type="entry name" value="P-loop containing nucleotide triphosphate hydrolases"/>
    <property type="match status" value="1"/>
</dbReference>
<dbReference type="InterPro" id="IPR051620">
    <property type="entry name" value="ORF904-like_C"/>
</dbReference>
<dbReference type="AlphaFoldDB" id="A0A7W7G893"/>
<dbReference type="Pfam" id="PF08706">
    <property type="entry name" value="D5_N"/>
    <property type="match status" value="1"/>
</dbReference>
<dbReference type="InterPro" id="IPR004968">
    <property type="entry name" value="DNA_primase/NTPase_C"/>
</dbReference>
<accession>A0A7W7G893</accession>